<organism evidence="9 10">
    <name type="scientific">Ostreobium quekettii</name>
    <dbReference type="NCBI Taxonomy" id="121088"/>
    <lineage>
        <taxon>Eukaryota</taxon>
        <taxon>Viridiplantae</taxon>
        <taxon>Chlorophyta</taxon>
        <taxon>core chlorophytes</taxon>
        <taxon>Ulvophyceae</taxon>
        <taxon>TCBD clade</taxon>
        <taxon>Bryopsidales</taxon>
        <taxon>Ostreobineae</taxon>
        <taxon>Ostreobiaceae</taxon>
        <taxon>Ostreobium</taxon>
    </lineage>
</organism>
<feature type="short sequence motif" description="DGA/G" evidence="5">
    <location>
        <begin position="319"/>
        <end position="321"/>
    </location>
</feature>
<evidence type="ECO:0000256" key="7">
    <source>
        <dbReference type="SAM" id="MobiDB-lite"/>
    </source>
</evidence>
<dbReference type="GO" id="GO:0016787">
    <property type="term" value="F:hydrolase activity"/>
    <property type="evidence" value="ECO:0007669"/>
    <property type="project" value="UniProtKB-UniRule"/>
</dbReference>
<keyword evidence="4 5" id="KW-0443">Lipid metabolism</keyword>
<dbReference type="InterPro" id="IPR016035">
    <property type="entry name" value="Acyl_Trfase/lysoPLipase"/>
</dbReference>
<comment type="similarity">
    <text evidence="1 6">Belongs to the patatin family.</text>
</comment>
<feature type="active site" description="Nucleophile" evidence="5">
    <location>
        <position position="127"/>
    </location>
</feature>
<evidence type="ECO:0000256" key="6">
    <source>
        <dbReference type="RuleBase" id="RU361262"/>
    </source>
</evidence>
<dbReference type="OrthoDB" id="1658288at2759"/>
<comment type="caution">
    <text evidence="9">The sequence shown here is derived from an EMBL/GenBank/DDBJ whole genome shotgun (WGS) entry which is preliminary data.</text>
</comment>
<sequence>MGDKTGLALGRRGLLEAAVGAGLASQARGLAWAPPAIARQEKTSLRDGGPGVARQPRFGPVVAGRSKSPRFRTVLALDGGGTRGMVSTMVLKRLEEKIKDNLRRRGKASGDFEVDLADYFDLIAGTSIGSIIATYLTTRGGRSAGMLEEQEFVDWAGEVGQPLRPGTPGALEAIFKFKSDEIFPHSWSYGLPGPLDGVEAIFHAKFDPKGLNQVLEAALGDAMLQDCQTSLVVPTFELKTSRPVDFWASYKDGGVKETGYTSIRVRDKGGATEWEADREFMNGYDFKLRELAAASAAFPMMFPASEIQYPDGRKLKYADGGLIASNPTASALSYLRQQRNVEINDIAVLSLGCGVVLPDRLKVSDAGFYGWNKKGGLIPLLLDQKSEYVQSIVDGIYYKVLERPYGQYTRIQIALDKDDPYLGDKIDALETADDYEEMENLRKIGIRVAETNDEVIGQFVDKFLMV</sequence>
<feature type="region of interest" description="Disordered" evidence="7">
    <location>
        <begin position="43"/>
        <end position="63"/>
    </location>
</feature>
<evidence type="ECO:0000313" key="10">
    <source>
        <dbReference type="Proteomes" id="UP000708148"/>
    </source>
</evidence>
<reference evidence="9" key="1">
    <citation type="submission" date="2020-12" db="EMBL/GenBank/DDBJ databases">
        <authorList>
            <person name="Iha C."/>
        </authorList>
    </citation>
    <scope>NUCLEOTIDE SEQUENCE</scope>
</reference>
<feature type="domain" description="PNPLA" evidence="8">
    <location>
        <begin position="75"/>
        <end position="332"/>
    </location>
</feature>
<protein>
    <recommendedName>
        <fullName evidence="6">Patatin</fullName>
        <ecNumber evidence="6">3.1.1.-</ecNumber>
    </recommendedName>
</protein>
<dbReference type="Gene3D" id="3.40.1090.10">
    <property type="entry name" value="Cytosolic phospholipase A2 catalytic domain"/>
    <property type="match status" value="1"/>
</dbReference>
<proteinExistence type="inferred from homology"/>
<feature type="short sequence motif" description="GXSXG" evidence="5">
    <location>
        <begin position="125"/>
        <end position="129"/>
    </location>
</feature>
<dbReference type="Pfam" id="PF01734">
    <property type="entry name" value="Patatin"/>
    <property type="match status" value="1"/>
</dbReference>
<keyword evidence="10" id="KW-1185">Reference proteome</keyword>
<dbReference type="EMBL" id="CAJHUC010001206">
    <property type="protein sequence ID" value="CAD7700248.1"/>
    <property type="molecule type" value="Genomic_DNA"/>
</dbReference>
<dbReference type="AlphaFoldDB" id="A0A8S1IZ90"/>
<evidence type="ECO:0000256" key="3">
    <source>
        <dbReference type="ARBA" id="ARBA00022963"/>
    </source>
</evidence>
<comment type="domain">
    <text evidence="6">The nitrogen atoms of the two glycine residues in the GGXR motif define the oxyanion hole, and stabilize the oxyanion that forms during the nucleophilic attack by the catalytic serine during substrate cleavage.</text>
</comment>
<evidence type="ECO:0000259" key="8">
    <source>
        <dbReference type="PROSITE" id="PS51635"/>
    </source>
</evidence>
<dbReference type="SUPFAM" id="SSF52151">
    <property type="entry name" value="FabD/lysophospholipase-like"/>
    <property type="match status" value="1"/>
</dbReference>
<dbReference type="InterPro" id="IPR006311">
    <property type="entry name" value="TAT_signal"/>
</dbReference>
<keyword evidence="2 5" id="KW-0378">Hydrolase</keyword>
<gene>
    <name evidence="9" type="ORF">OSTQU699_LOCUS5607</name>
</gene>
<keyword evidence="3 5" id="KW-0442">Lipid degradation</keyword>
<dbReference type="PROSITE" id="PS51318">
    <property type="entry name" value="TAT"/>
    <property type="match status" value="1"/>
</dbReference>
<dbReference type="PANTHER" id="PTHR32241:SF3">
    <property type="entry name" value="PATATIN-LIKE PROTEIN 6"/>
    <property type="match status" value="1"/>
</dbReference>
<dbReference type="Proteomes" id="UP000708148">
    <property type="component" value="Unassembled WGS sequence"/>
</dbReference>
<accession>A0A8S1IZ90</accession>
<feature type="short sequence motif" description="GXGXXG" evidence="5">
    <location>
        <begin position="79"/>
        <end position="84"/>
    </location>
</feature>
<dbReference type="PROSITE" id="PS51635">
    <property type="entry name" value="PNPLA"/>
    <property type="match status" value="1"/>
</dbReference>
<evidence type="ECO:0000256" key="5">
    <source>
        <dbReference type="PROSITE-ProRule" id="PRU01161"/>
    </source>
</evidence>
<evidence type="ECO:0000256" key="2">
    <source>
        <dbReference type="ARBA" id="ARBA00022801"/>
    </source>
</evidence>
<evidence type="ECO:0000313" key="9">
    <source>
        <dbReference type="EMBL" id="CAD7700248.1"/>
    </source>
</evidence>
<dbReference type="GO" id="GO:0016042">
    <property type="term" value="P:lipid catabolic process"/>
    <property type="evidence" value="ECO:0007669"/>
    <property type="project" value="UniProtKB-UniRule"/>
</dbReference>
<comment type="function">
    <text evidence="6">Lipolytic acyl hydrolase (LAH).</text>
</comment>
<evidence type="ECO:0000256" key="4">
    <source>
        <dbReference type="ARBA" id="ARBA00023098"/>
    </source>
</evidence>
<feature type="active site" description="Proton acceptor" evidence="5">
    <location>
        <position position="319"/>
    </location>
</feature>
<evidence type="ECO:0000256" key="1">
    <source>
        <dbReference type="ARBA" id="ARBA00010240"/>
    </source>
</evidence>
<dbReference type="InterPro" id="IPR002641">
    <property type="entry name" value="PNPLA_dom"/>
</dbReference>
<dbReference type="PANTHER" id="PTHR32241">
    <property type="entry name" value="PATATIN-LIKE PROTEIN 6"/>
    <property type="match status" value="1"/>
</dbReference>
<dbReference type="EC" id="3.1.1.-" evidence="6"/>
<name>A0A8S1IZ90_9CHLO</name>